<proteinExistence type="predicted"/>
<dbReference type="Proteomes" id="UP001207468">
    <property type="component" value="Unassembled WGS sequence"/>
</dbReference>
<evidence type="ECO:0000313" key="1">
    <source>
        <dbReference type="EMBL" id="KAI9507982.1"/>
    </source>
</evidence>
<accession>A0ACC0U916</accession>
<keyword evidence="2" id="KW-1185">Reference proteome</keyword>
<reference evidence="1" key="1">
    <citation type="submission" date="2021-03" db="EMBL/GenBank/DDBJ databases">
        <title>Evolutionary priming and transition to the ectomycorrhizal habit in an iconic lineage of mushroom-forming fungi: is preadaptation a requirement?</title>
        <authorList>
            <consortium name="DOE Joint Genome Institute"/>
            <person name="Looney B.P."/>
            <person name="Miyauchi S."/>
            <person name="Morin E."/>
            <person name="Drula E."/>
            <person name="Courty P.E."/>
            <person name="Chicoki N."/>
            <person name="Fauchery L."/>
            <person name="Kohler A."/>
            <person name="Kuo A."/>
            <person name="LaButti K."/>
            <person name="Pangilinan J."/>
            <person name="Lipzen A."/>
            <person name="Riley R."/>
            <person name="Andreopoulos W."/>
            <person name="He G."/>
            <person name="Johnson J."/>
            <person name="Barry K.W."/>
            <person name="Grigoriev I.V."/>
            <person name="Nagy L."/>
            <person name="Hibbett D."/>
            <person name="Henrissat B."/>
            <person name="Matheny P.B."/>
            <person name="Labbe J."/>
            <person name="Martin A.F."/>
        </authorList>
    </citation>
    <scope>NUCLEOTIDE SEQUENCE</scope>
    <source>
        <strain evidence="1">BPL698</strain>
    </source>
</reference>
<gene>
    <name evidence="1" type="ORF">F5148DRAFT_998610</name>
</gene>
<evidence type="ECO:0000313" key="2">
    <source>
        <dbReference type="Proteomes" id="UP001207468"/>
    </source>
</evidence>
<name>A0ACC0U916_9AGAM</name>
<comment type="caution">
    <text evidence="1">The sequence shown here is derived from an EMBL/GenBank/DDBJ whole genome shotgun (WGS) entry which is preliminary data.</text>
</comment>
<sequence length="945" mass="104348">MDDPNFGRHRQSIADIQQELHDIFRGHSQCYDNPEGVASLPIRFLSDVFDTYREEYGVELLTEDEMASFMQIVDASPGVEATPDTILQLVAMRTCSSQQIHSEGHPLSTDGWIRGRADERNLHGRHSRSSSNSPTGEHHRHAPSSRSSSRPPSRAAGGIPRTPGAKDSPFDAQKRQRSTPLGPVAPSSWTRRPAAPGRRKSDASNHGRPMSDSESPTTFNLGTGGRSRAPSNPTTPGPQQSPTTLHGSVGSPSLGAIDSRPHSRAQSQSHPPFSHPTPPQFDLSSAICEAFEETVTQSPMPRISTDSDSDESEEDSVLGLVFDRSTTSSAASMEPLERLEALQRVNADLAKKVVEAERTLQRKLADHEVELEEMEARLEESRSELSAAKREEKELRNKERSNQTQISALESEISKVQRILDNSRTMYNSLQRQYQEQLNESEDLRNTLRRKDEEIRSFRESLSLQQMETNKYLKENEAYEERIVLLEQDFALTQQAQASLDEQKQENLMLKETIDRMRFDMDELRAGLTSNALGAGSGTNSAPGSVSRSLGAELLSLRDDDQWMDDDDEADSAATLRVLGIGGQDDDTGDEDIVQTIITRTKKRGSSKANKDQAFILKERQEYAEAYTQHDSGSFTKASTTQTESPPEIPTTSIGTQTDSSLISVSTFVQPHVSLRRVTSDVEVQTEEPSTSRSPSPQDDDEMLASSSSTVLPPTPKAKPVPLDFLSPNSPTDLPPSYNQVTSETSSHDLLQLLDTEDLSFSHVPDPRKRRDLRIAVETLRIWHSNIKIPISSPVGLSAETLEEWRTLKAEVGIGCKVFDRALRDAATNEAISHPQKNNRFYNIYNTYVYGGDGIGGKVSWSGLASHALLCVGASAVVFFAMSPFLAHQYVVPGGPTYYDRTAWSSFNTMHPAGEGFSSERNIAVWNFLGRLGGGAARIARGWPT</sequence>
<dbReference type="EMBL" id="JAGFNK010000104">
    <property type="protein sequence ID" value="KAI9507982.1"/>
    <property type="molecule type" value="Genomic_DNA"/>
</dbReference>
<protein>
    <submittedName>
        <fullName evidence="1">Uncharacterized protein</fullName>
    </submittedName>
</protein>
<organism evidence="1 2">
    <name type="scientific">Russula earlei</name>
    <dbReference type="NCBI Taxonomy" id="71964"/>
    <lineage>
        <taxon>Eukaryota</taxon>
        <taxon>Fungi</taxon>
        <taxon>Dikarya</taxon>
        <taxon>Basidiomycota</taxon>
        <taxon>Agaricomycotina</taxon>
        <taxon>Agaricomycetes</taxon>
        <taxon>Russulales</taxon>
        <taxon>Russulaceae</taxon>
        <taxon>Russula</taxon>
    </lineage>
</organism>